<dbReference type="EMBL" id="GG745380">
    <property type="protein sequence ID" value="KNE72504.1"/>
    <property type="molecule type" value="Genomic_DNA"/>
</dbReference>
<dbReference type="AlphaFoldDB" id="A0A0L0TD97"/>
<dbReference type="VEuPathDB" id="FungiDB:AMAG_16547"/>
<protein>
    <recommendedName>
        <fullName evidence="3">F-box domain-containing protein</fullName>
    </recommendedName>
</protein>
<evidence type="ECO:0000313" key="1">
    <source>
        <dbReference type="EMBL" id="KNE72504.1"/>
    </source>
</evidence>
<sequence>MLEALPDHALDVTLHFLANIDRAALIQLARASSCLYAPAIAMAIRTAPAFWPLISMDPATGQPLAYLGHSSHVMSNSSVRELCVSFDISLRSREWNKPAVLRASQWLMNHGLPRGLMTLRLDGLWGPYIGGGEDIPPYMVAWPVSLRHLYLNLGHAYGNESVVVAQLLTSLATAKVPNLVTLDVTGANFDQVIVADAIVAALPATLTTLRLAQYYPRRPKPEDTEHLCPVFHAIADKCPRLQSLHVEPKILFESNELAVLARDTIPLLRAMTKLSTLALVTWDLTAADHTFWVALADAVPHLMVLDLSQNQNLDDGVVNQLEPLIQHSHLRRLVMMGTTLSREGRVQLSAMIQQAQWVRRVAAVQKKCGALGVV</sequence>
<dbReference type="SUPFAM" id="SSF52047">
    <property type="entry name" value="RNI-like"/>
    <property type="match status" value="1"/>
</dbReference>
<reference evidence="2" key="2">
    <citation type="submission" date="2009-11" db="EMBL/GenBank/DDBJ databases">
        <title>The Genome Sequence of Allomyces macrogynus strain ATCC 38327.</title>
        <authorList>
            <consortium name="The Broad Institute Genome Sequencing Platform"/>
            <person name="Russ C."/>
            <person name="Cuomo C."/>
            <person name="Shea T."/>
            <person name="Young S.K."/>
            <person name="Zeng Q."/>
            <person name="Koehrsen M."/>
            <person name="Haas B."/>
            <person name="Borodovsky M."/>
            <person name="Guigo R."/>
            <person name="Alvarado L."/>
            <person name="Berlin A."/>
            <person name="Borenstein D."/>
            <person name="Chen Z."/>
            <person name="Engels R."/>
            <person name="Freedman E."/>
            <person name="Gellesch M."/>
            <person name="Goldberg J."/>
            <person name="Griggs A."/>
            <person name="Gujja S."/>
            <person name="Heiman D."/>
            <person name="Hepburn T."/>
            <person name="Howarth C."/>
            <person name="Jen D."/>
            <person name="Larson L."/>
            <person name="Lewis B."/>
            <person name="Mehta T."/>
            <person name="Park D."/>
            <person name="Pearson M."/>
            <person name="Roberts A."/>
            <person name="Saif S."/>
            <person name="Shenoy N."/>
            <person name="Sisk P."/>
            <person name="Stolte C."/>
            <person name="Sykes S."/>
            <person name="Walk T."/>
            <person name="White J."/>
            <person name="Yandava C."/>
            <person name="Burger G."/>
            <person name="Gray M.W."/>
            <person name="Holland P.W.H."/>
            <person name="King N."/>
            <person name="Lang F.B.F."/>
            <person name="Roger A.J."/>
            <person name="Ruiz-Trillo I."/>
            <person name="Lander E."/>
            <person name="Nusbaum C."/>
        </authorList>
    </citation>
    <scope>NUCLEOTIDE SEQUENCE [LARGE SCALE GENOMIC DNA]</scope>
    <source>
        <strain evidence="2">ATCC 38327</strain>
    </source>
</reference>
<proteinExistence type="predicted"/>
<dbReference type="InterPro" id="IPR032675">
    <property type="entry name" value="LRR_dom_sf"/>
</dbReference>
<organism evidence="1 2">
    <name type="scientific">Allomyces macrogynus (strain ATCC 38327)</name>
    <name type="common">Allomyces javanicus var. macrogynus</name>
    <dbReference type="NCBI Taxonomy" id="578462"/>
    <lineage>
        <taxon>Eukaryota</taxon>
        <taxon>Fungi</taxon>
        <taxon>Fungi incertae sedis</taxon>
        <taxon>Blastocladiomycota</taxon>
        <taxon>Blastocladiomycetes</taxon>
        <taxon>Blastocladiales</taxon>
        <taxon>Blastocladiaceae</taxon>
        <taxon>Allomyces</taxon>
    </lineage>
</organism>
<dbReference type="Proteomes" id="UP000054350">
    <property type="component" value="Unassembled WGS sequence"/>
</dbReference>
<accession>A0A0L0TD97</accession>
<evidence type="ECO:0000313" key="2">
    <source>
        <dbReference type="Proteomes" id="UP000054350"/>
    </source>
</evidence>
<name>A0A0L0TD97_ALLM3</name>
<dbReference type="OrthoDB" id="10490763at2759"/>
<gene>
    <name evidence="1" type="ORF">AMAG_16547</name>
</gene>
<dbReference type="Gene3D" id="3.80.10.10">
    <property type="entry name" value="Ribonuclease Inhibitor"/>
    <property type="match status" value="1"/>
</dbReference>
<keyword evidence="2" id="KW-1185">Reference proteome</keyword>
<evidence type="ECO:0008006" key="3">
    <source>
        <dbReference type="Google" id="ProtNLM"/>
    </source>
</evidence>
<reference evidence="1 2" key="1">
    <citation type="submission" date="2009-11" db="EMBL/GenBank/DDBJ databases">
        <title>Annotation of Allomyces macrogynus ATCC 38327.</title>
        <authorList>
            <consortium name="The Broad Institute Genome Sequencing Platform"/>
            <person name="Russ C."/>
            <person name="Cuomo C."/>
            <person name="Burger G."/>
            <person name="Gray M.W."/>
            <person name="Holland P.W.H."/>
            <person name="King N."/>
            <person name="Lang F.B.F."/>
            <person name="Roger A.J."/>
            <person name="Ruiz-Trillo I."/>
            <person name="Young S.K."/>
            <person name="Zeng Q."/>
            <person name="Gargeya S."/>
            <person name="Fitzgerald M."/>
            <person name="Haas B."/>
            <person name="Abouelleil A."/>
            <person name="Alvarado L."/>
            <person name="Arachchi H.M."/>
            <person name="Berlin A."/>
            <person name="Chapman S.B."/>
            <person name="Gearin G."/>
            <person name="Goldberg J."/>
            <person name="Griggs A."/>
            <person name="Gujja S."/>
            <person name="Hansen M."/>
            <person name="Heiman D."/>
            <person name="Howarth C."/>
            <person name="Larimer J."/>
            <person name="Lui A."/>
            <person name="MacDonald P.J.P."/>
            <person name="McCowen C."/>
            <person name="Montmayeur A."/>
            <person name="Murphy C."/>
            <person name="Neiman D."/>
            <person name="Pearson M."/>
            <person name="Priest M."/>
            <person name="Roberts A."/>
            <person name="Saif S."/>
            <person name="Shea T."/>
            <person name="Sisk P."/>
            <person name="Stolte C."/>
            <person name="Sykes S."/>
            <person name="Wortman J."/>
            <person name="Nusbaum C."/>
            <person name="Birren B."/>
        </authorList>
    </citation>
    <scope>NUCLEOTIDE SEQUENCE [LARGE SCALE GENOMIC DNA]</scope>
    <source>
        <strain evidence="1 2">ATCC 38327</strain>
    </source>
</reference>